<evidence type="ECO:0000313" key="1">
    <source>
        <dbReference type="EMBL" id="OHT06328.1"/>
    </source>
</evidence>
<dbReference type="RefSeq" id="XP_068359464.1">
    <property type="nucleotide sequence ID" value="XM_068504459.1"/>
</dbReference>
<evidence type="ECO:0000313" key="2">
    <source>
        <dbReference type="Proteomes" id="UP000179807"/>
    </source>
</evidence>
<dbReference type="AlphaFoldDB" id="A0A1J4K622"/>
<proteinExistence type="predicted"/>
<gene>
    <name evidence="1" type="ORF">TRFO_25594</name>
</gene>
<protein>
    <submittedName>
        <fullName evidence="1">Uncharacterized protein</fullName>
    </submittedName>
</protein>
<keyword evidence="2" id="KW-1185">Reference proteome</keyword>
<dbReference type="VEuPathDB" id="TrichDB:TRFO_25594"/>
<sequence length="163" mass="19111">MSGSTTTFTHSRNCSEVFHPKAFMYSRFSKQIIEKPQFLNGRFINPNCGNCIKDLGFDCKPIGSNFYNRTKFRDVRRIKIDFGNLERNNSNMNIQDYTNNRINRLNDCDFGIIIGLEHPQGLLCDLESPHFRIIDSRTLIELCFCPFSFTSRMTILHFCFVWK</sequence>
<name>A0A1J4K622_9EUKA</name>
<dbReference type="GeneID" id="94839163"/>
<organism evidence="1 2">
    <name type="scientific">Tritrichomonas foetus</name>
    <dbReference type="NCBI Taxonomy" id="1144522"/>
    <lineage>
        <taxon>Eukaryota</taxon>
        <taxon>Metamonada</taxon>
        <taxon>Parabasalia</taxon>
        <taxon>Tritrichomonadida</taxon>
        <taxon>Tritrichomonadidae</taxon>
        <taxon>Tritrichomonas</taxon>
    </lineage>
</organism>
<dbReference type="EMBL" id="MLAK01000728">
    <property type="protein sequence ID" value="OHT06328.1"/>
    <property type="molecule type" value="Genomic_DNA"/>
</dbReference>
<comment type="caution">
    <text evidence="1">The sequence shown here is derived from an EMBL/GenBank/DDBJ whole genome shotgun (WGS) entry which is preliminary data.</text>
</comment>
<accession>A0A1J4K622</accession>
<dbReference type="Proteomes" id="UP000179807">
    <property type="component" value="Unassembled WGS sequence"/>
</dbReference>
<reference evidence="1" key="1">
    <citation type="submission" date="2016-10" db="EMBL/GenBank/DDBJ databases">
        <authorList>
            <person name="Benchimol M."/>
            <person name="Almeida L.G."/>
            <person name="Vasconcelos A.T."/>
            <person name="Perreira-Neves A."/>
            <person name="Rosa I.A."/>
            <person name="Tasca T."/>
            <person name="Bogo M.R."/>
            <person name="de Souza W."/>
        </authorList>
    </citation>
    <scope>NUCLEOTIDE SEQUENCE [LARGE SCALE GENOMIC DNA]</scope>
    <source>
        <strain evidence="1">K</strain>
    </source>
</reference>